<dbReference type="PRINTS" id="PR00080">
    <property type="entry name" value="SDRFAMILY"/>
</dbReference>
<dbReference type="Gene3D" id="3.40.50.720">
    <property type="entry name" value="NAD(P)-binding Rossmann-like Domain"/>
    <property type="match status" value="1"/>
</dbReference>
<evidence type="ECO:0000313" key="5">
    <source>
        <dbReference type="Proteomes" id="UP000183561"/>
    </source>
</evidence>
<evidence type="ECO:0000256" key="3">
    <source>
        <dbReference type="RuleBase" id="RU000363"/>
    </source>
</evidence>
<dbReference type="InterPro" id="IPR002347">
    <property type="entry name" value="SDR_fam"/>
</dbReference>
<dbReference type="AlphaFoldDB" id="A0A1H4UNB4"/>
<dbReference type="EMBL" id="FNSV01000005">
    <property type="protein sequence ID" value="SEC70153.1"/>
    <property type="molecule type" value="Genomic_DNA"/>
</dbReference>
<dbReference type="PRINTS" id="PR00081">
    <property type="entry name" value="GDHRDH"/>
</dbReference>
<name>A0A1H4UNB4_9NOCA</name>
<keyword evidence="2" id="KW-0560">Oxidoreductase</keyword>
<dbReference type="PANTHER" id="PTHR43658">
    <property type="entry name" value="SHORT-CHAIN DEHYDROGENASE/REDUCTASE"/>
    <property type="match status" value="1"/>
</dbReference>
<dbReference type="InterPro" id="IPR020904">
    <property type="entry name" value="Sc_DH/Rdtase_CS"/>
</dbReference>
<evidence type="ECO:0000313" key="4">
    <source>
        <dbReference type="EMBL" id="SEC70153.1"/>
    </source>
</evidence>
<reference evidence="5" key="1">
    <citation type="submission" date="2016-10" db="EMBL/GenBank/DDBJ databases">
        <authorList>
            <person name="Varghese N."/>
            <person name="Submissions S."/>
        </authorList>
    </citation>
    <scope>NUCLEOTIDE SEQUENCE [LARGE SCALE GENOMIC DNA]</scope>
    <source>
        <strain evidence="5">DSM 44498</strain>
    </source>
</reference>
<dbReference type="Proteomes" id="UP000183561">
    <property type="component" value="Unassembled WGS sequence"/>
</dbReference>
<organism evidence="4 5">
    <name type="scientific">Rhodococcus koreensis</name>
    <dbReference type="NCBI Taxonomy" id="99653"/>
    <lineage>
        <taxon>Bacteria</taxon>
        <taxon>Bacillati</taxon>
        <taxon>Actinomycetota</taxon>
        <taxon>Actinomycetes</taxon>
        <taxon>Mycobacteriales</taxon>
        <taxon>Nocardiaceae</taxon>
        <taxon>Rhodococcus</taxon>
    </lineage>
</organism>
<evidence type="ECO:0000256" key="2">
    <source>
        <dbReference type="ARBA" id="ARBA00023002"/>
    </source>
</evidence>
<sequence>MRTVEIQGTAALVTGAASGLGAATAKRLADAGATVFGLDLQQSIERAGDTVPDGVTLLATDVTSGDEVQAAIDTIVESGLPLRIVVNCAGVGWAGRILSKKGPHDLELFRTVITVNLLGTFNVLRLAADAISKTDTVDESGQRGVIVNTASVAAFEGQIGQIAYSASKGGVHGMTVPAARDLAQFGIRVNTIAPGIIDTPMLAGVTDEYRKGLEAGVPFPSRLGQPAEYAQLVQMIVEHDYLNGETIRMDGALRMAPR</sequence>
<dbReference type="GO" id="GO:0016491">
    <property type="term" value="F:oxidoreductase activity"/>
    <property type="evidence" value="ECO:0007669"/>
    <property type="project" value="UniProtKB-KW"/>
</dbReference>
<comment type="similarity">
    <text evidence="1 3">Belongs to the short-chain dehydrogenases/reductases (SDR) family.</text>
</comment>
<dbReference type="PANTHER" id="PTHR43658:SF8">
    <property type="entry name" value="17-BETA-HYDROXYSTEROID DEHYDROGENASE 14-RELATED"/>
    <property type="match status" value="1"/>
</dbReference>
<dbReference type="SUPFAM" id="SSF51735">
    <property type="entry name" value="NAD(P)-binding Rossmann-fold domains"/>
    <property type="match status" value="1"/>
</dbReference>
<dbReference type="Pfam" id="PF00106">
    <property type="entry name" value="adh_short"/>
    <property type="match status" value="1"/>
</dbReference>
<accession>A0A1H4UNB4</accession>
<evidence type="ECO:0000256" key="1">
    <source>
        <dbReference type="ARBA" id="ARBA00006484"/>
    </source>
</evidence>
<keyword evidence="5" id="KW-1185">Reference proteome</keyword>
<dbReference type="InterPro" id="IPR036291">
    <property type="entry name" value="NAD(P)-bd_dom_sf"/>
</dbReference>
<proteinExistence type="inferred from homology"/>
<gene>
    <name evidence="4" type="ORF">SAMN04490239_5109</name>
</gene>
<dbReference type="PROSITE" id="PS00061">
    <property type="entry name" value="ADH_SHORT"/>
    <property type="match status" value="1"/>
</dbReference>
<protein>
    <submittedName>
        <fullName evidence="4">NAD(P)-dependent dehydrogenase, short-chain alcohol dehydrogenase family</fullName>
    </submittedName>
</protein>